<keyword evidence="9" id="KW-1185">Reference proteome</keyword>
<keyword evidence="6" id="KW-0317">Glutathione biosynthesis</keyword>
<proteinExistence type="inferred from homology"/>
<evidence type="ECO:0000256" key="4">
    <source>
        <dbReference type="PIRSR" id="PIRSR600101-1"/>
    </source>
</evidence>
<dbReference type="GO" id="GO:0006751">
    <property type="term" value="P:glutathione catabolic process"/>
    <property type="evidence" value="ECO:0007669"/>
    <property type="project" value="UniProtKB-UniRule"/>
</dbReference>
<dbReference type="GO" id="GO:0036374">
    <property type="term" value="F:glutathione hydrolase activity"/>
    <property type="evidence" value="ECO:0007669"/>
    <property type="project" value="UniProtKB-UniRule"/>
</dbReference>
<dbReference type="NCBIfam" id="TIGR00066">
    <property type="entry name" value="g_glut_trans"/>
    <property type="match status" value="1"/>
</dbReference>
<evidence type="ECO:0000256" key="6">
    <source>
        <dbReference type="RuleBase" id="RU368036"/>
    </source>
</evidence>
<dbReference type="Pfam" id="PF01019">
    <property type="entry name" value="G_glu_transpept"/>
    <property type="match status" value="1"/>
</dbReference>
<reference evidence="8" key="1">
    <citation type="submission" date="2020-09" db="EMBL/GenBank/DDBJ databases">
        <title>A novel bacterium of genus Paenibacillus, isolated from South China Sea.</title>
        <authorList>
            <person name="Huang H."/>
            <person name="Mo K."/>
            <person name="Hu Y."/>
        </authorList>
    </citation>
    <scope>NUCLEOTIDE SEQUENCE</scope>
    <source>
        <strain evidence="8">IB182363</strain>
    </source>
</reference>
<gene>
    <name evidence="8" type="primary">ggt</name>
    <name evidence="8" type="ORF">IDH45_27050</name>
</gene>
<name>A0A927CGR0_9BACL</name>
<dbReference type="GO" id="GO:0006750">
    <property type="term" value="P:glutathione biosynthetic process"/>
    <property type="evidence" value="ECO:0007669"/>
    <property type="project" value="UniProtKB-KW"/>
</dbReference>
<dbReference type="InterPro" id="IPR029055">
    <property type="entry name" value="Ntn_hydrolases_N"/>
</dbReference>
<comment type="similarity">
    <text evidence="6">Belongs to the gamma-glutamyltransferase family.</text>
</comment>
<keyword evidence="7" id="KW-0732">Signal</keyword>
<evidence type="ECO:0000256" key="5">
    <source>
        <dbReference type="PIRSR" id="PIRSR600101-2"/>
    </source>
</evidence>
<protein>
    <recommendedName>
        <fullName evidence="6">Glutathione hydrolase proenzyme</fullName>
        <ecNumber evidence="6">2.3.2.2</ecNumber>
        <ecNumber evidence="6">3.4.19.13</ecNumber>
    </recommendedName>
    <component>
        <recommendedName>
            <fullName evidence="6">Glutathione hydrolase large chain</fullName>
        </recommendedName>
    </component>
    <component>
        <recommendedName>
            <fullName evidence="6">Glutathione hydrolase small chain</fullName>
        </recommendedName>
    </component>
</protein>
<comment type="pathway">
    <text evidence="6">Sulfur metabolism; glutathione metabolism.</text>
</comment>
<dbReference type="EC" id="2.3.2.2" evidence="6"/>
<comment type="caution">
    <text evidence="8">The sequence shown here is derived from an EMBL/GenBank/DDBJ whole genome shotgun (WGS) entry which is preliminary data.</text>
</comment>
<dbReference type="GO" id="GO:0103068">
    <property type="term" value="F:leukotriene C4 gamma-glutamyl transferase activity"/>
    <property type="evidence" value="ECO:0007669"/>
    <property type="project" value="UniProtKB-EC"/>
</dbReference>
<comment type="PTM">
    <text evidence="6">Cleaved by autocatalysis into a large and a small subunit.</text>
</comment>
<keyword evidence="6 8" id="KW-0012">Acyltransferase</keyword>
<evidence type="ECO:0000256" key="3">
    <source>
        <dbReference type="ARBA" id="ARBA00047417"/>
    </source>
</evidence>
<feature type="chain" id="PRO_5038105526" description="Glutathione hydrolase proenzyme" evidence="7">
    <location>
        <begin position="27"/>
        <end position="574"/>
    </location>
</feature>
<dbReference type="Gene3D" id="1.10.246.130">
    <property type="match status" value="1"/>
</dbReference>
<dbReference type="PANTHER" id="PTHR43881:SF1">
    <property type="entry name" value="GAMMA-GLUTAMYLTRANSPEPTIDASE (AFU_ORTHOLOGUE AFUA_4G13580)"/>
    <property type="match status" value="1"/>
</dbReference>
<organism evidence="8 9">
    <name type="scientific">Paenibacillus oceani</name>
    <dbReference type="NCBI Taxonomy" id="2772510"/>
    <lineage>
        <taxon>Bacteria</taxon>
        <taxon>Bacillati</taxon>
        <taxon>Bacillota</taxon>
        <taxon>Bacilli</taxon>
        <taxon>Bacillales</taxon>
        <taxon>Paenibacillaceae</taxon>
        <taxon>Paenibacillus</taxon>
    </lineage>
</organism>
<dbReference type="InterPro" id="IPR000101">
    <property type="entry name" value="GGT_peptidase"/>
</dbReference>
<dbReference type="Gene3D" id="3.60.20.40">
    <property type="match status" value="1"/>
</dbReference>
<dbReference type="PRINTS" id="PR01210">
    <property type="entry name" value="GGTRANSPTASE"/>
</dbReference>
<dbReference type="EC" id="3.4.19.13" evidence="6"/>
<feature type="signal peptide" evidence="7">
    <location>
        <begin position="1"/>
        <end position="26"/>
    </location>
</feature>
<comment type="catalytic activity">
    <reaction evidence="2 6">
        <text>glutathione + H2O = L-cysteinylglycine + L-glutamate</text>
        <dbReference type="Rhea" id="RHEA:28807"/>
        <dbReference type="ChEBI" id="CHEBI:15377"/>
        <dbReference type="ChEBI" id="CHEBI:29985"/>
        <dbReference type="ChEBI" id="CHEBI:57925"/>
        <dbReference type="ChEBI" id="CHEBI:61694"/>
        <dbReference type="EC" id="3.4.19.13"/>
    </reaction>
</comment>
<keyword evidence="6" id="KW-0378">Hydrolase</keyword>
<feature type="active site" description="Nucleophile" evidence="4">
    <location>
        <position position="387"/>
    </location>
</feature>
<dbReference type="InterPro" id="IPR052896">
    <property type="entry name" value="GGT-like_enzyme"/>
</dbReference>
<dbReference type="SUPFAM" id="SSF56235">
    <property type="entry name" value="N-terminal nucleophile aminohydrolases (Ntn hydrolases)"/>
    <property type="match status" value="1"/>
</dbReference>
<dbReference type="EMBL" id="JACXJA010000045">
    <property type="protein sequence ID" value="MBD2865646.1"/>
    <property type="molecule type" value="Genomic_DNA"/>
</dbReference>
<evidence type="ECO:0000313" key="8">
    <source>
        <dbReference type="EMBL" id="MBD2865646.1"/>
    </source>
</evidence>
<dbReference type="InterPro" id="IPR043137">
    <property type="entry name" value="GGT_ssub_C"/>
</dbReference>
<evidence type="ECO:0000256" key="1">
    <source>
        <dbReference type="ARBA" id="ARBA00001049"/>
    </source>
</evidence>
<dbReference type="InterPro" id="IPR043138">
    <property type="entry name" value="GGT_lsub"/>
</dbReference>
<evidence type="ECO:0000313" key="9">
    <source>
        <dbReference type="Proteomes" id="UP000639396"/>
    </source>
</evidence>
<accession>A0A927CGR0</accession>
<comment type="subunit">
    <text evidence="6">This enzyme consists of two polypeptide chains, which are synthesized in precursor form from a single polypeptide.</text>
</comment>
<comment type="catalytic activity">
    <reaction evidence="1 6">
        <text>an S-substituted glutathione + H2O = an S-substituted L-cysteinylglycine + L-glutamate</text>
        <dbReference type="Rhea" id="RHEA:59468"/>
        <dbReference type="ChEBI" id="CHEBI:15377"/>
        <dbReference type="ChEBI" id="CHEBI:29985"/>
        <dbReference type="ChEBI" id="CHEBI:90779"/>
        <dbReference type="ChEBI" id="CHEBI:143103"/>
        <dbReference type="EC" id="3.4.19.13"/>
    </reaction>
</comment>
<keyword evidence="6" id="KW-0865">Zymogen</keyword>
<dbReference type="AlphaFoldDB" id="A0A927CGR0"/>
<dbReference type="Proteomes" id="UP000639396">
    <property type="component" value="Unassembled WGS sequence"/>
</dbReference>
<evidence type="ECO:0000256" key="7">
    <source>
        <dbReference type="SAM" id="SignalP"/>
    </source>
</evidence>
<comment type="catalytic activity">
    <reaction evidence="3 6">
        <text>an N-terminal (5-L-glutamyl)-[peptide] + an alpha-amino acid = 5-L-glutamyl amino acid + an N-terminal L-alpha-aminoacyl-[peptide]</text>
        <dbReference type="Rhea" id="RHEA:23904"/>
        <dbReference type="Rhea" id="RHEA-COMP:9780"/>
        <dbReference type="Rhea" id="RHEA-COMP:9795"/>
        <dbReference type="ChEBI" id="CHEBI:77644"/>
        <dbReference type="ChEBI" id="CHEBI:78597"/>
        <dbReference type="ChEBI" id="CHEBI:78599"/>
        <dbReference type="ChEBI" id="CHEBI:78608"/>
        <dbReference type="EC" id="2.3.2.2"/>
    </reaction>
</comment>
<feature type="binding site" evidence="5">
    <location>
        <position position="470"/>
    </location>
    <ligand>
        <name>L-glutamate</name>
        <dbReference type="ChEBI" id="CHEBI:29985"/>
    </ligand>
</feature>
<evidence type="ECO:0000256" key="2">
    <source>
        <dbReference type="ARBA" id="ARBA00001089"/>
    </source>
</evidence>
<dbReference type="PANTHER" id="PTHR43881">
    <property type="entry name" value="GAMMA-GLUTAMYLTRANSPEPTIDASE (AFU_ORTHOLOGUE AFUA_4G13580)"/>
    <property type="match status" value="1"/>
</dbReference>
<keyword evidence="6 8" id="KW-0808">Transferase</keyword>
<sequence length="574" mass="63084">MTKGFRKKIVLITLIFTLCFSSIAAAAQSTGRPTTMGTNGMVTTQHYLASAAALKVLQDGGNAVDAAIAAAAVLSVVYPHYVSIGGDAFWMVYNAETKELRALNASGRSGENVTIDFYKNLGYSQIPSRGYLSANTVPGAVSGWEEAYNYAKTSMKNSLPWHKLLEPAIQYAGKGFPVTPNQELWTIIDTDTTQPEIKNLQRFETFRNTFLKPNGDVYKAGDLFVQKDLAHTLEQIAKKGADGFYKGEVAEKIVADIQKHGGVMTKKDYADHKANWVDPISANYRGYTAYNFPPNTQGMASLSILNILNNFDLKNDVEEGSADYYHLIVEATKHAFADRDKWLTDPEFADIPVDQILSKERGIELASRIDMTQVSNNLKPLDPKGDTVWLGIVDKDGNAVSMIQSHYFDYGSGVVADGTGVLLQNRGSFFSLDPDHINRLEPNKRTFHTLNPAMLFKHGKPYLVYGTQGGEGQPQTQTSLVTRIIDYGFTVQQAIEAPRWLYGRTVGAQSNDVKVEGRIPKEVQDELIKRGHSIVELEAYTDIMGQSGAILIHPDTNVKFGGADPRGEGAALGY</sequence>